<evidence type="ECO:0000256" key="5">
    <source>
        <dbReference type="ARBA" id="ARBA00022833"/>
    </source>
</evidence>
<feature type="compositionally biased region" description="Polar residues" evidence="14">
    <location>
        <begin position="155"/>
        <end position="171"/>
    </location>
</feature>
<sequence>MARKRRLNHCYAPGCKTGYSRTEHVRKYSLFKAPADEAQRRAWERNLRRADKSLEPESVVCELHFEEHLIVRDYVHIIDGKEVRVPRGKPTVAPNAVPTILPNMPAYLSKKTPAPRTQRKRQQPPLDGNTQKKRRITDQTPSTSSEGTPRDELLTSETDNDASPATTSPLIDTNAGEPATLSDLRKLTLPSSSWAPHEFPDFTGVAYVACKLIARTSELVIEGAVFFNCSEQGAVECKVFIQDKLTEVSHIATVQEATNLLRLVSSIPLCCGAAENSSVSPHDLTKGLLGQMRSRTGTYFSVNCLGKSTKEGLPCLSCKYLRKALQTRTSVVRRRIAKKTQNRRKSRLQAASRRARKLQSKVETLSDVIAKMKKATAATAEEVLEQKLKCLLPKQQLAVKQCFEAARRKNTRGMTYDRGWILECILLKCEA</sequence>
<organism evidence="16 17">
    <name type="scientific">Haemaphysalis longicornis</name>
    <name type="common">Bush tick</name>
    <dbReference type="NCBI Taxonomy" id="44386"/>
    <lineage>
        <taxon>Eukaryota</taxon>
        <taxon>Metazoa</taxon>
        <taxon>Ecdysozoa</taxon>
        <taxon>Arthropoda</taxon>
        <taxon>Chelicerata</taxon>
        <taxon>Arachnida</taxon>
        <taxon>Acari</taxon>
        <taxon>Parasitiformes</taxon>
        <taxon>Ixodida</taxon>
        <taxon>Ixodoidea</taxon>
        <taxon>Ixodidae</taxon>
        <taxon>Haemaphysalinae</taxon>
        <taxon>Haemaphysalis</taxon>
    </lineage>
</organism>
<feature type="region of interest" description="Disordered" evidence="14">
    <location>
        <begin position="86"/>
        <end position="179"/>
    </location>
</feature>
<protein>
    <recommendedName>
        <fullName evidence="15">THAP-type domain-containing protein</fullName>
    </recommendedName>
</protein>
<dbReference type="VEuPathDB" id="VectorBase:HLOH_058324"/>
<evidence type="ECO:0000256" key="3">
    <source>
        <dbReference type="ARBA" id="ARBA00022723"/>
    </source>
</evidence>
<proteinExistence type="inferred from homology"/>
<dbReference type="EMBL" id="JABSTR010000005">
    <property type="protein sequence ID" value="KAH9371750.1"/>
    <property type="molecule type" value="Genomic_DNA"/>
</dbReference>
<evidence type="ECO:0000256" key="13">
    <source>
        <dbReference type="SAM" id="Coils"/>
    </source>
</evidence>
<evidence type="ECO:0000256" key="2">
    <source>
        <dbReference type="ARBA" id="ARBA00006177"/>
    </source>
</evidence>
<dbReference type="PROSITE" id="PS50950">
    <property type="entry name" value="ZF_THAP"/>
    <property type="match status" value="1"/>
</dbReference>
<dbReference type="Pfam" id="PF05485">
    <property type="entry name" value="THAP"/>
    <property type="match status" value="1"/>
</dbReference>
<dbReference type="AlphaFoldDB" id="A0A9J6G005"/>
<feature type="compositionally biased region" description="Polar residues" evidence="14">
    <location>
        <begin position="138"/>
        <end position="147"/>
    </location>
</feature>
<keyword evidence="5" id="KW-0862">Zinc</keyword>
<dbReference type="GO" id="GO:0043565">
    <property type="term" value="F:sequence-specific DNA binding"/>
    <property type="evidence" value="ECO:0007669"/>
    <property type="project" value="InterPro"/>
</dbReference>
<dbReference type="InterPro" id="IPR026516">
    <property type="entry name" value="THAP1/10"/>
</dbReference>
<evidence type="ECO:0000313" key="16">
    <source>
        <dbReference type="EMBL" id="KAH9371750.1"/>
    </source>
</evidence>
<keyword evidence="10" id="KW-0539">Nucleus</keyword>
<dbReference type="InterPro" id="IPR038441">
    <property type="entry name" value="THAP_Znf_sf"/>
</dbReference>
<dbReference type="GO" id="GO:0008270">
    <property type="term" value="F:zinc ion binding"/>
    <property type="evidence" value="ECO:0007669"/>
    <property type="project" value="UniProtKB-KW"/>
</dbReference>
<keyword evidence="6" id="KW-0805">Transcription regulation</keyword>
<evidence type="ECO:0000256" key="7">
    <source>
        <dbReference type="ARBA" id="ARBA00023054"/>
    </source>
</evidence>
<comment type="subcellular location">
    <subcellularLocation>
        <location evidence="1">Nucleus</location>
        <location evidence="1">Nucleoplasm</location>
    </subcellularLocation>
</comment>
<reference evidence="16 17" key="1">
    <citation type="journal article" date="2020" name="Cell">
        <title>Large-Scale Comparative Analyses of Tick Genomes Elucidate Their Genetic Diversity and Vector Capacities.</title>
        <authorList>
            <consortium name="Tick Genome and Microbiome Consortium (TIGMIC)"/>
            <person name="Jia N."/>
            <person name="Wang J."/>
            <person name="Shi W."/>
            <person name="Du L."/>
            <person name="Sun Y."/>
            <person name="Zhan W."/>
            <person name="Jiang J.F."/>
            <person name="Wang Q."/>
            <person name="Zhang B."/>
            <person name="Ji P."/>
            <person name="Bell-Sakyi L."/>
            <person name="Cui X.M."/>
            <person name="Yuan T.T."/>
            <person name="Jiang B.G."/>
            <person name="Yang W.F."/>
            <person name="Lam T.T."/>
            <person name="Chang Q.C."/>
            <person name="Ding S.J."/>
            <person name="Wang X.J."/>
            <person name="Zhu J.G."/>
            <person name="Ruan X.D."/>
            <person name="Zhao L."/>
            <person name="Wei J.T."/>
            <person name="Ye R.Z."/>
            <person name="Que T.C."/>
            <person name="Du C.H."/>
            <person name="Zhou Y.H."/>
            <person name="Cheng J.X."/>
            <person name="Dai P.F."/>
            <person name="Guo W.B."/>
            <person name="Han X.H."/>
            <person name="Huang E.J."/>
            <person name="Li L.F."/>
            <person name="Wei W."/>
            <person name="Gao Y.C."/>
            <person name="Liu J.Z."/>
            <person name="Shao H.Z."/>
            <person name="Wang X."/>
            <person name="Wang C.C."/>
            <person name="Yang T.C."/>
            <person name="Huo Q.B."/>
            <person name="Li W."/>
            <person name="Chen H.Y."/>
            <person name="Chen S.E."/>
            <person name="Zhou L.G."/>
            <person name="Ni X.B."/>
            <person name="Tian J.H."/>
            <person name="Sheng Y."/>
            <person name="Liu T."/>
            <person name="Pan Y.S."/>
            <person name="Xia L.Y."/>
            <person name="Li J."/>
            <person name="Zhao F."/>
            <person name="Cao W.C."/>
        </authorList>
    </citation>
    <scope>NUCLEOTIDE SEQUENCE [LARGE SCALE GENOMIC DNA]</scope>
    <source>
        <strain evidence="16">HaeL-2018</strain>
    </source>
</reference>
<evidence type="ECO:0000256" key="8">
    <source>
        <dbReference type="ARBA" id="ARBA00023125"/>
    </source>
</evidence>
<dbReference type="SUPFAM" id="SSF57716">
    <property type="entry name" value="Glucocorticoid receptor-like (DNA-binding domain)"/>
    <property type="match status" value="1"/>
</dbReference>
<feature type="coiled-coil region" evidence="13">
    <location>
        <begin position="348"/>
        <end position="375"/>
    </location>
</feature>
<evidence type="ECO:0000256" key="14">
    <source>
        <dbReference type="SAM" id="MobiDB-lite"/>
    </source>
</evidence>
<keyword evidence="8 12" id="KW-0238">DNA-binding</keyword>
<dbReference type="SMART" id="SM00692">
    <property type="entry name" value="DM3"/>
    <property type="match status" value="1"/>
</dbReference>
<accession>A0A9J6G005</accession>
<dbReference type="OrthoDB" id="6418547at2759"/>
<evidence type="ECO:0000313" key="17">
    <source>
        <dbReference type="Proteomes" id="UP000821853"/>
    </source>
</evidence>
<dbReference type="GO" id="GO:0005654">
    <property type="term" value="C:nucleoplasm"/>
    <property type="evidence" value="ECO:0007669"/>
    <property type="project" value="UniProtKB-SubCell"/>
</dbReference>
<feature type="domain" description="THAP-type" evidence="15">
    <location>
        <begin position="1"/>
        <end position="101"/>
    </location>
</feature>
<evidence type="ECO:0000256" key="1">
    <source>
        <dbReference type="ARBA" id="ARBA00004642"/>
    </source>
</evidence>
<evidence type="ECO:0000259" key="15">
    <source>
        <dbReference type="PROSITE" id="PS50950"/>
    </source>
</evidence>
<keyword evidence="11" id="KW-0131">Cell cycle</keyword>
<dbReference type="Proteomes" id="UP000821853">
    <property type="component" value="Chromosome 3"/>
</dbReference>
<dbReference type="PANTHER" id="PTHR46600">
    <property type="entry name" value="THAP DOMAIN-CONTAINING"/>
    <property type="match status" value="1"/>
</dbReference>
<name>A0A9J6G005_HAELO</name>
<keyword evidence="9" id="KW-0804">Transcription</keyword>
<dbReference type="PANTHER" id="PTHR46600:SF1">
    <property type="entry name" value="THAP DOMAIN-CONTAINING PROTEIN 1"/>
    <property type="match status" value="1"/>
</dbReference>
<evidence type="ECO:0000256" key="4">
    <source>
        <dbReference type="ARBA" id="ARBA00022771"/>
    </source>
</evidence>
<evidence type="ECO:0000256" key="11">
    <source>
        <dbReference type="ARBA" id="ARBA00023306"/>
    </source>
</evidence>
<evidence type="ECO:0000256" key="10">
    <source>
        <dbReference type="ARBA" id="ARBA00023242"/>
    </source>
</evidence>
<comment type="similarity">
    <text evidence="2">Belongs to the THAP1 family.</text>
</comment>
<keyword evidence="4 12" id="KW-0863">Zinc-finger</keyword>
<comment type="caution">
    <text evidence="16">The sequence shown here is derived from an EMBL/GenBank/DDBJ whole genome shotgun (WGS) entry which is preliminary data.</text>
</comment>
<dbReference type="InterPro" id="IPR006612">
    <property type="entry name" value="THAP_Znf"/>
</dbReference>
<keyword evidence="17" id="KW-1185">Reference proteome</keyword>
<keyword evidence="3" id="KW-0479">Metal-binding</keyword>
<evidence type="ECO:0000256" key="12">
    <source>
        <dbReference type="PROSITE-ProRule" id="PRU00309"/>
    </source>
</evidence>
<evidence type="ECO:0000256" key="6">
    <source>
        <dbReference type="ARBA" id="ARBA00023015"/>
    </source>
</evidence>
<gene>
    <name evidence="16" type="ORF">HPB48_021033</name>
</gene>
<evidence type="ECO:0000256" key="9">
    <source>
        <dbReference type="ARBA" id="ARBA00023163"/>
    </source>
</evidence>
<keyword evidence="7 13" id="KW-0175">Coiled coil</keyword>
<dbReference type="Gene3D" id="6.20.210.20">
    <property type="entry name" value="THAP domain"/>
    <property type="match status" value="1"/>
</dbReference>
<dbReference type="SMART" id="SM00980">
    <property type="entry name" value="THAP"/>
    <property type="match status" value="1"/>
</dbReference>